<accession>A0A5B8XL06</accession>
<dbReference type="PANTHER" id="PTHR36974:SF1">
    <property type="entry name" value="DOXX FAMILY MEMBRANE PROTEIN"/>
    <property type="match status" value="1"/>
</dbReference>
<sequence length="133" mass="14779">MASVRIERMRIVLRALVGLGFIGIGVIHFVSPEPFLKMMPGVLPWHLGLVYLSGAAEILGGVGLLVPKTRRVATWGLLLLLLAVFPANINMAVNEIYLEGMPREPWLLWVRLPFQLVFAAVVYWVGFAKPEDS</sequence>
<name>A0A5B8XL06_9DELT</name>
<dbReference type="RefSeq" id="WP_146956655.1">
    <property type="nucleotide sequence ID" value="NZ_CP042467.1"/>
</dbReference>
<evidence type="ECO:0008006" key="4">
    <source>
        <dbReference type="Google" id="ProtNLM"/>
    </source>
</evidence>
<keyword evidence="1" id="KW-0472">Membrane</keyword>
<dbReference type="Proteomes" id="UP000321595">
    <property type="component" value="Chromosome"/>
</dbReference>
<feature type="transmembrane region" description="Helical" evidence="1">
    <location>
        <begin position="106"/>
        <end position="127"/>
    </location>
</feature>
<feature type="transmembrane region" description="Helical" evidence="1">
    <location>
        <begin position="12"/>
        <end position="31"/>
    </location>
</feature>
<protein>
    <recommendedName>
        <fullName evidence="4">DoxX family membrane protein</fullName>
    </recommendedName>
</protein>
<dbReference type="OrthoDB" id="3267646at2"/>
<feature type="transmembrane region" description="Helical" evidence="1">
    <location>
        <begin position="43"/>
        <end position="65"/>
    </location>
</feature>
<evidence type="ECO:0000313" key="2">
    <source>
        <dbReference type="EMBL" id="QED25781.1"/>
    </source>
</evidence>
<dbReference type="KEGG" id="bbae:FRD01_00580"/>
<keyword evidence="1" id="KW-1133">Transmembrane helix</keyword>
<organism evidence="2 3">
    <name type="scientific">Microvenator marinus</name>
    <dbReference type="NCBI Taxonomy" id="2600177"/>
    <lineage>
        <taxon>Bacteria</taxon>
        <taxon>Deltaproteobacteria</taxon>
        <taxon>Bradymonadales</taxon>
        <taxon>Microvenatoraceae</taxon>
        <taxon>Microvenator</taxon>
    </lineage>
</organism>
<reference evidence="2 3" key="1">
    <citation type="submission" date="2019-08" db="EMBL/GenBank/DDBJ databases">
        <authorList>
            <person name="Liang Q."/>
        </authorList>
    </citation>
    <scope>NUCLEOTIDE SEQUENCE [LARGE SCALE GENOMIC DNA]</scope>
    <source>
        <strain evidence="2 3">V1718</strain>
    </source>
</reference>
<keyword evidence="1" id="KW-0812">Transmembrane</keyword>
<dbReference type="AlphaFoldDB" id="A0A5B8XL06"/>
<evidence type="ECO:0000256" key="1">
    <source>
        <dbReference type="SAM" id="Phobius"/>
    </source>
</evidence>
<feature type="transmembrane region" description="Helical" evidence="1">
    <location>
        <begin position="72"/>
        <end position="94"/>
    </location>
</feature>
<proteinExistence type="predicted"/>
<gene>
    <name evidence="2" type="ORF">FRD01_00580</name>
</gene>
<dbReference type="PANTHER" id="PTHR36974">
    <property type="entry name" value="MEMBRANE PROTEIN-RELATED"/>
    <property type="match status" value="1"/>
</dbReference>
<dbReference type="EMBL" id="CP042467">
    <property type="protein sequence ID" value="QED25781.1"/>
    <property type="molecule type" value="Genomic_DNA"/>
</dbReference>
<keyword evidence="3" id="KW-1185">Reference proteome</keyword>
<evidence type="ECO:0000313" key="3">
    <source>
        <dbReference type="Proteomes" id="UP000321595"/>
    </source>
</evidence>